<dbReference type="Pfam" id="PF00196">
    <property type="entry name" value="GerE"/>
    <property type="match status" value="1"/>
</dbReference>
<accession>A0A5P2DQK7</accession>
<gene>
    <name evidence="3" type="ORF">DEJ51_27535</name>
</gene>
<organism evidence="3 4">
    <name type="scientific">Streptomyces venezuelae</name>
    <dbReference type="NCBI Taxonomy" id="54571"/>
    <lineage>
        <taxon>Bacteria</taxon>
        <taxon>Bacillati</taxon>
        <taxon>Actinomycetota</taxon>
        <taxon>Actinomycetes</taxon>
        <taxon>Kitasatosporales</taxon>
        <taxon>Streptomycetaceae</taxon>
        <taxon>Streptomyces</taxon>
    </lineage>
</organism>
<evidence type="ECO:0000313" key="4">
    <source>
        <dbReference type="Proteomes" id="UP000324101"/>
    </source>
</evidence>
<feature type="domain" description="HTH luxR-type" evidence="2">
    <location>
        <begin position="222"/>
        <end position="288"/>
    </location>
</feature>
<dbReference type="Gene3D" id="1.10.10.10">
    <property type="entry name" value="Winged helix-like DNA-binding domain superfamily/Winged helix DNA-binding domain"/>
    <property type="match status" value="1"/>
</dbReference>
<feature type="region of interest" description="Disordered" evidence="1">
    <location>
        <begin position="1"/>
        <end position="37"/>
    </location>
</feature>
<dbReference type="SUPFAM" id="SSF46894">
    <property type="entry name" value="C-terminal effector domain of the bipartite response regulators"/>
    <property type="match status" value="1"/>
</dbReference>
<dbReference type="InterPro" id="IPR016032">
    <property type="entry name" value="Sig_transdc_resp-reg_C-effctor"/>
</dbReference>
<dbReference type="EMBL" id="CP029189">
    <property type="protein sequence ID" value="QES57474.1"/>
    <property type="molecule type" value="Genomic_DNA"/>
</dbReference>
<dbReference type="GO" id="GO:0006355">
    <property type="term" value="P:regulation of DNA-templated transcription"/>
    <property type="evidence" value="ECO:0007669"/>
    <property type="project" value="InterPro"/>
</dbReference>
<dbReference type="CDD" id="cd06170">
    <property type="entry name" value="LuxR_C_like"/>
    <property type="match status" value="1"/>
</dbReference>
<dbReference type="SMART" id="SM00421">
    <property type="entry name" value="HTH_LUXR"/>
    <property type="match status" value="1"/>
</dbReference>
<reference evidence="3 4" key="1">
    <citation type="submission" date="2018-05" db="EMBL/GenBank/DDBJ databases">
        <title>Streptomyces venezuelae.</title>
        <authorList>
            <person name="Kim W."/>
            <person name="Lee N."/>
            <person name="Cho B.-K."/>
        </authorList>
    </citation>
    <scope>NUCLEOTIDE SEQUENCE [LARGE SCALE GENOMIC DNA]</scope>
    <source>
        <strain evidence="3 4">ATCC 21018</strain>
    </source>
</reference>
<dbReference type="OrthoDB" id="4307453at2"/>
<dbReference type="PROSITE" id="PS50043">
    <property type="entry name" value="HTH_LUXR_2"/>
    <property type="match status" value="1"/>
</dbReference>
<dbReference type="SUPFAM" id="SSF56024">
    <property type="entry name" value="Phospholipase D/nuclease"/>
    <property type="match status" value="1"/>
</dbReference>
<feature type="compositionally biased region" description="Basic and acidic residues" evidence="1">
    <location>
        <begin position="26"/>
        <end position="37"/>
    </location>
</feature>
<dbReference type="PANTHER" id="PTHR34293">
    <property type="entry name" value="HTH-TYPE TRANSCRIPTIONAL REGULATOR TRMBL2"/>
    <property type="match status" value="1"/>
</dbReference>
<evidence type="ECO:0000313" key="3">
    <source>
        <dbReference type="EMBL" id="QES57474.1"/>
    </source>
</evidence>
<dbReference type="PANTHER" id="PTHR34293:SF1">
    <property type="entry name" value="HTH-TYPE TRANSCRIPTIONAL REGULATOR TRMBL2"/>
    <property type="match status" value="1"/>
</dbReference>
<evidence type="ECO:0000256" key="1">
    <source>
        <dbReference type="SAM" id="MobiDB-lite"/>
    </source>
</evidence>
<dbReference type="Proteomes" id="UP000324101">
    <property type="component" value="Chromosome"/>
</dbReference>
<proteinExistence type="predicted"/>
<dbReference type="InterPro" id="IPR036388">
    <property type="entry name" value="WH-like_DNA-bd_sf"/>
</dbReference>
<evidence type="ECO:0000259" key="2">
    <source>
        <dbReference type="PROSITE" id="PS50043"/>
    </source>
</evidence>
<sequence length="292" mass="31337">MTSRSDSVGTGVGTGAPRGGSAHAAHAADEGSTERDSLRGIAETLAELSRRVQNQANRDDRVVYELDPRPAVGLGVVNLHGLPAINAAIRASLAGARSEILTAQPDGPRPKEVLDAALESVRFQVGNGISMRTIYQHSARFDEATKSYVRAVMGYGAKVRTLTEFFDRLIIIDGSTAFIAANAERTVAAVITEPAVVRFLIDVFERSWDRAAPFPFVPNYAAQAASEVISPIRATIRQLLAEGHSDKVIARRLGISERSLQAHIAHIKENLGAKNRTHLGYLLGHAEASPTC</sequence>
<protein>
    <submittedName>
        <fullName evidence="3">Helix-turn-helix transcriptional regulator</fullName>
    </submittedName>
</protein>
<name>A0A5P2DQK7_STRVZ</name>
<dbReference type="InterPro" id="IPR051797">
    <property type="entry name" value="TrmB-like"/>
</dbReference>
<dbReference type="AlphaFoldDB" id="A0A5P2DQK7"/>
<dbReference type="InterPro" id="IPR000792">
    <property type="entry name" value="Tscrpt_reg_LuxR_C"/>
</dbReference>
<dbReference type="GO" id="GO:0003677">
    <property type="term" value="F:DNA binding"/>
    <property type="evidence" value="ECO:0007669"/>
    <property type="project" value="InterPro"/>
</dbReference>